<evidence type="ECO:0000256" key="1">
    <source>
        <dbReference type="ARBA" id="ARBA00022801"/>
    </source>
</evidence>
<accession>A0A9X1X1K2</accession>
<evidence type="ECO:0000256" key="2">
    <source>
        <dbReference type="ARBA" id="ARBA00038358"/>
    </source>
</evidence>
<sequence length="404" mass="45685">MKKLIISCLAAGLFLCGTGYAQQTGFRQDKKLLKTIDNDYKTAVGQYQFMMNELGSTPDRFPKTYYPQTGKFETSGSDWWCSGFYPGTLLYLYQQSHNAALLTEANRMLDVLTKEQYNKGTHDLGFMMYCSFGNALNTAPKAAYKQILVNSAKSLSTRFNPTVGCIKSWDSKKPDEYLVIIDNMMNLELLFWATKETGDSSFYKIAVTHANTTMKNHFRPDYSSYHVLNYNAQTGAVQQKRTAQGYADESAWARGQAWGLYGYTVMYRETGDKKYLDQATHIASFILNNPNLPADKIPYWDYNAPDIPNALRDASAAAVMASAFLELCHYDHQNGQRYFQTAETIIRNLSSEKYLAKPGANGGFILQHSVGSLPGHTEIDVPLTYADYYFIEALGRYKRINEKP</sequence>
<keyword evidence="3" id="KW-0732">Signal</keyword>
<feature type="signal peptide" evidence="3">
    <location>
        <begin position="1"/>
        <end position="21"/>
    </location>
</feature>
<evidence type="ECO:0000313" key="5">
    <source>
        <dbReference type="Proteomes" id="UP001139450"/>
    </source>
</evidence>
<reference evidence="4" key="1">
    <citation type="submission" date="2022-04" db="EMBL/GenBank/DDBJ databases">
        <title>Mucilaginibacter sp. RS28 isolated from freshwater.</title>
        <authorList>
            <person name="Ko S.-R."/>
        </authorList>
    </citation>
    <scope>NUCLEOTIDE SEQUENCE</scope>
    <source>
        <strain evidence="4">RS28</strain>
    </source>
</reference>
<dbReference type="InterPro" id="IPR008928">
    <property type="entry name" value="6-hairpin_glycosidase_sf"/>
</dbReference>
<dbReference type="EMBL" id="JALJEJ010000002">
    <property type="protein sequence ID" value="MCJ8209126.1"/>
    <property type="molecule type" value="Genomic_DNA"/>
</dbReference>
<protein>
    <submittedName>
        <fullName evidence="4">Glycoside hydrolase family 88 protein</fullName>
    </submittedName>
</protein>
<dbReference type="Proteomes" id="UP001139450">
    <property type="component" value="Unassembled WGS sequence"/>
</dbReference>
<name>A0A9X1X1K2_9SPHI</name>
<feature type="chain" id="PRO_5040772589" evidence="3">
    <location>
        <begin position="22"/>
        <end position="404"/>
    </location>
</feature>
<gene>
    <name evidence="4" type="ORF">MUY27_05360</name>
</gene>
<dbReference type="GO" id="GO:0052757">
    <property type="term" value="F:chondroitin hydrolase activity"/>
    <property type="evidence" value="ECO:0007669"/>
    <property type="project" value="TreeGrafter"/>
</dbReference>
<dbReference type="Gene3D" id="1.50.10.10">
    <property type="match status" value="1"/>
</dbReference>
<dbReference type="InterPro" id="IPR012341">
    <property type="entry name" value="6hp_glycosidase-like_sf"/>
</dbReference>
<dbReference type="AlphaFoldDB" id="A0A9X1X1K2"/>
<comment type="similarity">
    <text evidence="2">Belongs to the glycosyl hydrolase 88 family.</text>
</comment>
<evidence type="ECO:0000256" key="3">
    <source>
        <dbReference type="SAM" id="SignalP"/>
    </source>
</evidence>
<proteinExistence type="inferred from homology"/>
<keyword evidence="5" id="KW-1185">Reference proteome</keyword>
<dbReference type="InterPro" id="IPR052369">
    <property type="entry name" value="UG_Glycosaminoglycan_Hydrolase"/>
</dbReference>
<organism evidence="4 5">
    <name type="scientific">Mucilaginibacter straminoryzae</name>
    <dbReference type="NCBI Taxonomy" id="2932774"/>
    <lineage>
        <taxon>Bacteria</taxon>
        <taxon>Pseudomonadati</taxon>
        <taxon>Bacteroidota</taxon>
        <taxon>Sphingobacteriia</taxon>
        <taxon>Sphingobacteriales</taxon>
        <taxon>Sphingobacteriaceae</taxon>
        <taxon>Mucilaginibacter</taxon>
    </lineage>
</organism>
<dbReference type="SUPFAM" id="SSF48208">
    <property type="entry name" value="Six-hairpin glycosidases"/>
    <property type="match status" value="1"/>
</dbReference>
<dbReference type="PANTHER" id="PTHR36845">
    <property type="entry name" value="HYDROLASE, PUTATIVE (AFU_ORTHOLOGUE AFUA_7G05090)-RELATED"/>
    <property type="match status" value="1"/>
</dbReference>
<dbReference type="PANTHER" id="PTHR36845:SF1">
    <property type="entry name" value="HYDROLASE, PUTATIVE (AFU_ORTHOLOGUE AFUA_7G05090)-RELATED"/>
    <property type="match status" value="1"/>
</dbReference>
<comment type="caution">
    <text evidence="4">The sequence shown here is derived from an EMBL/GenBank/DDBJ whole genome shotgun (WGS) entry which is preliminary data.</text>
</comment>
<dbReference type="GO" id="GO:0000272">
    <property type="term" value="P:polysaccharide catabolic process"/>
    <property type="evidence" value="ECO:0007669"/>
    <property type="project" value="TreeGrafter"/>
</dbReference>
<keyword evidence="1 4" id="KW-0378">Hydrolase</keyword>
<evidence type="ECO:0000313" key="4">
    <source>
        <dbReference type="EMBL" id="MCJ8209126.1"/>
    </source>
</evidence>